<keyword evidence="7 8" id="KW-0472">Membrane</keyword>
<dbReference type="GO" id="GO:0030964">
    <property type="term" value="C:NADH dehydrogenase complex"/>
    <property type="evidence" value="ECO:0007669"/>
    <property type="project" value="TreeGrafter"/>
</dbReference>
<keyword evidence="6 8" id="KW-1133">Transmembrane helix</keyword>
<keyword evidence="4 8" id="KW-0812">Transmembrane</keyword>
<comment type="caution">
    <text evidence="10">The sequence shown here is derived from an EMBL/GenBank/DDBJ whole genome shotgun (WGS) entry which is preliminary data.</text>
</comment>
<dbReference type="Proteomes" id="UP000676325">
    <property type="component" value="Unassembled WGS sequence"/>
</dbReference>
<dbReference type="AlphaFoldDB" id="A0A941EAG7"/>
<comment type="function">
    <text evidence="8">NDH-1 shuttles electrons from NADH, via FMN and iron-sulfur (Fe-S) centers, to quinones in the respiratory chain. The immediate electron acceptor for the enzyme in this species is believed to be a menaquinone. Couples the redox reaction to proton translocation (for every two electrons transferred, four hydrogen ions are translocated across the cytoplasmic membrane), and thus conserves the redox energy in a proton gradient.</text>
</comment>
<protein>
    <recommendedName>
        <fullName evidence="8">NADH-quinone oxidoreductase subunit K</fullName>
        <ecNumber evidence="8">7.1.1.-</ecNumber>
    </recommendedName>
    <alternativeName>
        <fullName evidence="8">NADH dehydrogenase I subunit K</fullName>
    </alternativeName>
    <alternativeName>
        <fullName evidence="8">NDH-1 subunit K</fullName>
    </alternativeName>
</protein>
<dbReference type="FunFam" id="1.10.287.3510:FF:000001">
    <property type="entry name" value="NADH-quinone oxidoreductase subunit K"/>
    <property type="match status" value="1"/>
</dbReference>
<keyword evidence="11" id="KW-1185">Reference proteome</keyword>
<dbReference type="PANTHER" id="PTHR11434">
    <property type="entry name" value="NADH-UBIQUINONE OXIDOREDUCTASE SUBUNIT ND4L"/>
    <property type="match status" value="1"/>
</dbReference>
<dbReference type="GO" id="GO:0048038">
    <property type="term" value="F:quinone binding"/>
    <property type="evidence" value="ECO:0007669"/>
    <property type="project" value="UniProtKB-KW"/>
</dbReference>
<feature type="transmembrane region" description="Helical" evidence="8">
    <location>
        <begin position="64"/>
        <end position="85"/>
    </location>
</feature>
<feature type="transmembrane region" description="Helical" evidence="8">
    <location>
        <begin position="33"/>
        <end position="52"/>
    </location>
</feature>
<keyword evidence="8" id="KW-1278">Translocase</keyword>
<dbReference type="Pfam" id="PF00420">
    <property type="entry name" value="Oxidored_q2"/>
    <property type="match status" value="1"/>
</dbReference>
<feature type="region of interest" description="Disordered" evidence="9">
    <location>
        <begin position="101"/>
        <end position="122"/>
    </location>
</feature>
<evidence type="ECO:0000256" key="7">
    <source>
        <dbReference type="ARBA" id="ARBA00023136"/>
    </source>
</evidence>
<dbReference type="Gene3D" id="1.10.287.3510">
    <property type="match status" value="1"/>
</dbReference>
<comment type="caution">
    <text evidence="8">Lacks conserved residue(s) required for the propagation of feature annotation.</text>
</comment>
<comment type="subunit">
    <text evidence="8">NDH-1 is composed of 14 different subunits. Subunits NuoA, H, J, K, L, M, N constitute the membrane sector of the complex.</text>
</comment>
<dbReference type="PANTHER" id="PTHR11434:SF16">
    <property type="entry name" value="NADH-UBIQUINONE OXIDOREDUCTASE CHAIN 4L"/>
    <property type="match status" value="1"/>
</dbReference>
<dbReference type="NCBIfam" id="NF004320">
    <property type="entry name" value="PRK05715.1-2"/>
    <property type="match status" value="1"/>
</dbReference>
<dbReference type="GO" id="GO:0005886">
    <property type="term" value="C:plasma membrane"/>
    <property type="evidence" value="ECO:0007669"/>
    <property type="project" value="UniProtKB-SubCell"/>
</dbReference>
<keyword evidence="3 8" id="KW-0813">Transport</keyword>
<evidence type="ECO:0000256" key="6">
    <source>
        <dbReference type="ARBA" id="ARBA00022989"/>
    </source>
</evidence>
<name>A0A941EAG7_9ACTN</name>
<evidence type="ECO:0000256" key="2">
    <source>
        <dbReference type="ARBA" id="ARBA00010519"/>
    </source>
</evidence>
<evidence type="ECO:0000256" key="8">
    <source>
        <dbReference type="HAMAP-Rule" id="MF_01456"/>
    </source>
</evidence>
<comment type="catalytic activity">
    <reaction evidence="8">
        <text>a quinone + NADH + 5 H(+)(in) = a quinol + NAD(+) + 4 H(+)(out)</text>
        <dbReference type="Rhea" id="RHEA:57888"/>
        <dbReference type="ChEBI" id="CHEBI:15378"/>
        <dbReference type="ChEBI" id="CHEBI:24646"/>
        <dbReference type="ChEBI" id="CHEBI:57540"/>
        <dbReference type="ChEBI" id="CHEBI:57945"/>
        <dbReference type="ChEBI" id="CHEBI:132124"/>
    </reaction>
</comment>
<reference evidence="10" key="1">
    <citation type="submission" date="2021-04" db="EMBL/GenBank/DDBJ databases">
        <title>Genome based classification of Actinospica acidithermotolerans sp. nov., an actinobacterium isolated from an Indonesian hot spring.</title>
        <authorList>
            <person name="Kusuma A.B."/>
            <person name="Putra K.E."/>
            <person name="Nafisah S."/>
            <person name="Loh J."/>
            <person name="Nouioui I."/>
            <person name="Goodfellow M."/>
        </authorList>
    </citation>
    <scope>NUCLEOTIDE SEQUENCE</scope>
    <source>
        <strain evidence="10">MGRD01-02</strain>
    </source>
</reference>
<evidence type="ECO:0000256" key="3">
    <source>
        <dbReference type="ARBA" id="ARBA00022448"/>
    </source>
</evidence>
<dbReference type="InterPro" id="IPR039428">
    <property type="entry name" value="NUOK/Mnh_C1-like"/>
</dbReference>
<gene>
    <name evidence="8 10" type="primary">nuoK</name>
    <name evidence="10" type="ORF">KDK95_23130</name>
</gene>
<dbReference type="GO" id="GO:0042773">
    <property type="term" value="P:ATP synthesis coupled electron transport"/>
    <property type="evidence" value="ECO:0007669"/>
    <property type="project" value="InterPro"/>
</dbReference>
<proteinExistence type="inferred from homology"/>
<evidence type="ECO:0000256" key="9">
    <source>
        <dbReference type="SAM" id="MobiDB-lite"/>
    </source>
</evidence>
<keyword evidence="8" id="KW-0520">NAD</keyword>
<accession>A0A941EAG7</accession>
<dbReference type="GO" id="GO:0050136">
    <property type="term" value="F:NADH dehydrogenase (quinone) (non-electrogenic) activity"/>
    <property type="evidence" value="ECO:0007669"/>
    <property type="project" value="UniProtKB-UniRule"/>
</dbReference>
<sequence>MHAVYPLVLGALLFAIGLYGVLARRNAIAVLMAIELLLNAVTLNLVSFSAILRDRYGMGQIFTLFIITIAAAETGLGLAIVLLVYRQRATADLGEQRALAEPVEPVTADELSPRNVEAEVAR</sequence>
<dbReference type="HAMAP" id="MF_01456">
    <property type="entry name" value="NDH1_NuoK"/>
    <property type="match status" value="1"/>
</dbReference>
<keyword evidence="10" id="KW-0560">Oxidoreductase</keyword>
<evidence type="ECO:0000256" key="5">
    <source>
        <dbReference type="ARBA" id="ARBA00022719"/>
    </source>
</evidence>
<keyword evidence="8" id="KW-1003">Cell membrane</keyword>
<evidence type="ECO:0000256" key="4">
    <source>
        <dbReference type="ARBA" id="ARBA00022692"/>
    </source>
</evidence>
<evidence type="ECO:0000313" key="11">
    <source>
        <dbReference type="Proteomes" id="UP000676325"/>
    </source>
</evidence>
<keyword evidence="5 8" id="KW-0874">Quinone</keyword>
<evidence type="ECO:0000256" key="1">
    <source>
        <dbReference type="ARBA" id="ARBA00004141"/>
    </source>
</evidence>
<comment type="subcellular location">
    <subcellularLocation>
        <location evidence="8">Cell membrane</location>
        <topology evidence="8">Multi-pass membrane protein</topology>
    </subcellularLocation>
    <subcellularLocation>
        <location evidence="1">Membrane</location>
        <topology evidence="1">Multi-pass membrane protein</topology>
    </subcellularLocation>
</comment>
<dbReference type="EMBL" id="JAGSOH010000078">
    <property type="protein sequence ID" value="MBR7829220.1"/>
    <property type="molecule type" value="Genomic_DNA"/>
</dbReference>
<comment type="similarity">
    <text evidence="2 8">Belongs to the complex I subunit 4L family.</text>
</comment>
<dbReference type="InterPro" id="IPR001133">
    <property type="entry name" value="NADH_UbQ_OxRdtase_chain4L/K"/>
</dbReference>
<evidence type="ECO:0000313" key="10">
    <source>
        <dbReference type="EMBL" id="MBR7829220.1"/>
    </source>
</evidence>
<dbReference type="EC" id="7.1.1.-" evidence="8"/>
<dbReference type="RefSeq" id="WP_212520354.1">
    <property type="nucleotide sequence ID" value="NZ_JAGSOH010000078.1"/>
</dbReference>
<organism evidence="10 11">
    <name type="scientific">Actinospica acidithermotolerans</name>
    <dbReference type="NCBI Taxonomy" id="2828514"/>
    <lineage>
        <taxon>Bacteria</taxon>
        <taxon>Bacillati</taxon>
        <taxon>Actinomycetota</taxon>
        <taxon>Actinomycetes</taxon>
        <taxon>Catenulisporales</taxon>
        <taxon>Actinospicaceae</taxon>
        <taxon>Actinospica</taxon>
    </lineage>
</organism>